<feature type="compositionally biased region" description="Basic and acidic residues" evidence="2">
    <location>
        <begin position="493"/>
        <end position="506"/>
    </location>
</feature>
<evidence type="ECO:0000313" key="5">
    <source>
        <dbReference type="Proteomes" id="UP000824782"/>
    </source>
</evidence>
<comment type="caution">
    <text evidence="4">The sequence shown here is derived from an EMBL/GenBank/DDBJ whole genome shotgun (WGS) entry which is preliminary data.</text>
</comment>
<keyword evidence="1" id="KW-0175">Coiled coil</keyword>
<dbReference type="Proteomes" id="UP000824782">
    <property type="component" value="Unassembled WGS sequence"/>
</dbReference>
<dbReference type="Gene3D" id="2.60.220.30">
    <property type="match status" value="1"/>
</dbReference>
<evidence type="ECO:0000256" key="2">
    <source>
        <dbReference type="SAM" id="MobiDB-lite"/>
    </source>
</evidence>
<sequence length="872" mass="97757">MEMPLRDGANAQDDDLDLILTQIKQYNDNIKDVLEESHHENNQDVRELISPLISLIRDLSRSLCANLSGTTETLQTTLQMLKGLQEKFKDLSTTNDYTNYLIMVNQILVDTEKGLKLSELHLENIDEQSKRRADEPSKDDAAIILSSEDINGLNCHEDITDSIESPDSKGNESEVTDSSTNVQSDEPDNSIPSKNNDHEETNEAESMDTSSIAVTEEREQNTNVTCDQDINPQAQQKEENVMEKSKAEVTINGTSTTANRSNFEPWIYKEYTLHDEEIGEERLACFIRAPPSILQELQCRFIDDISSLVVSDSEELVSNVLNISSLDDHLKIPFPISILIPFQSHYRGSYKDVMVKIIDGNVQSSYITPHSLDGHHGDYKGNFAEVKVYKLGTFSVVSCLKKENFTVLKKGLSLKLNVDSRISLNYPPGCFSSSVIVQFKVQPIDTSLISVLKTKHDIYHPVVSSSPLIQVKQPSVQAFHKSVTVFLPCPPNPEKKKAGDDAENKRAASAAASKATGTHHIRAVSASVRKHGDNPSEVLKLLALKEEQWIVLDDVVVKNVQNGIVSFEVNENIQRFIVVRLSSAMDNSHLISFIQSLEYAIYSSLVNVVLYRRNDNCNKVIVELVPSKELNWEIPALLEAGYTGPPEPSEPIVLQEGDQIHFKFGGNITASDSTECGKTFKLTFHSQKMQKKYLDISVVDEFGNYSSPHYKGTVAFYKISKDQVMGSYTSGLSTENFIQQRPPVCKLSITLPKVEKNISRPSSTKLLSVGPGDMLWDSVLKWVSHELSEEDVSELLLSLPIHRSTIQLVRLKSPDNLTNQVYELLSLWKKRLPTSTDKFRLLARHLHKSGRSDLVEQMKVKWAPNMRGIATL</sequence>
<dbReference type="GO" id="GO:0007165">
    <property type="term" value="P:signal transduction"/>
    <property type="evidence" value="ECO:0007669"/>
    <property type="project" value="InterPro"/>
</dbReference>
<dbReference type="PANTHER" id="PTHR28336:SF4">
    <property type="entry name" value="DEATH DOMAIN-CONTAINING PROTEIN 1"/>
    <property type="match status" value="1"/>
</dbReference>
<dbReference type="InterPro" id="IPR000488">
    <property type="entry name" value="Death_dom"/>
</dbReference>
<organism evidence="4 5">
    <name type="scientific">Engystomops pustulosus</name>
    <name type="common">Tungara frog</name>
    <name type="synonym">Physalaemus pustulosus</name>
    <dbReference type="NCBI Taxonomy" id="76066"/>
    <lineage>
        <taxon>Eukaryota</taxon>
        <taxon>Metazoa</taxon>
        <taxon>Chordata</taxon>
        <taxon>Craniata</taxon>
        <taxon>Vertebrata</taxon>
        <taxon>Euteleostomi</taxon>
        <taxon>Amphibia</taxon>
        <taxon>Batrachia</taxon>
        <taxon>Anura</taxon>
        <taxon>Neobatrachia</taxon>
        <taxon>Hyloidea</taxon>
        <taxon>Leptodactylidae</taxon>
        <taxon>Leiuperinae</taxon>
        <taxon>Engystomops</taxon>
    </lineage>
</organism>
<feature type="compositionally biased region" description="Polar residues" evidence="2">
    <location>
        <begin position="176"/>
        <end position="194"/>
    </location>
</feature>
<protein>
    <recommendedName>
        <fullName evidence="3">Death domain-containing protein</fullName>
    </recommendedName>
</protein>
<dbReference type="Gene3D" id="1.10.533.10">
    <property type="entry name" value="Death Domain, Fas"/>
    <property type="match status" value="1"/>
</dbReference>
<feature type="region of interest" description="Disordered" evidence="2">
    <location>
        <begin position="490"/>
        <end position="514"/>
    </location>
</feature>
<gene>
    <name evidence="4" type="ORF">GDO81_000253</name>
</gene>
<dbReference type="AlphaFoldDB" id="A0AAV7D3A3"/>
<evidence type="ECO:0000259" key="3">
    <source>
        <dbReference type="PROSITE" id="PS50017"/>
    </source>
</evidence>
<dbReference type="PANTHER" id="PTHR28336">
    <property type="entry name" value="BA1-643"/>
    <property type="match status" value="1"/>
</dbReference>
<dbReference type="EMBL" id="WNYA01000001">
    <property type="protein sequence ID" value="KAG8591641.1"/>
    <property type="molecule type" value="Genomic_DNA"/>
</dbReference>
<reference evidence="4" key="1">
    <citation type="thesis" date="2020" institute="ProQuest LLC" country="789 East Eisenhower Parkway, Ann Arbor, MI, USA">
        <title>Comparative Genomics and Chromosome Evolution.</title>
        <authorList>
            <person name="Mudd A.B."/>
        </authorList>
    </citation>
    <scope>NUCLEOTIDE SEQUENCE</scope>
    <source>
        <strain evidence="4">237g6f4</strain>
        <tissue evidence="4">Blood</tissue>
    </source>
</reference>
<dbReference type="Pfam" id="PF00531">
    <property type="entry name" value="Death"/>
    <property type="match status" value="1"/>
</dbReference>
<proteinExistence type="predicted"/>
<name>A0AAV7D3A3_ENGPU</name>
<dbReference type="InterPro" id="IPR011029">
    <property type="entry name" value="DEATH-like_dom_sf"/>
</dbReference>
<feature type="compositionally biased region" description="Polar residues" evidence="2">
    <location>
        <begin position="221"/>
        <end position="235"/>
    </location>
</feature>
<feature type="domain" description="Death" evidence="3">
    <location>
        <begin position="794"/>
        <end position="859"/>
    </location>
</feature>
<dbReference type="PROSITE" id="PS50017">
    <property type="entry name" value="DEATH_DOMAIN"/>
    <property type="match status" value="1"/>
</dbReference>
<evidence type="ECO:0000313" key="4">
    <source>
        <dbReference type="EMBL" id="KAG8591641.1"/>
    </source>
</evidence>
<keyword evidence="5" id="KW-1185">Reference proteome</keyword>
<dbReference type="SUPFAM" id="SSF47986">
    <property type="entry name" value="DEATH domain"/>
    <property type="match status" value="1"/>
</dbReference>
<evidence type="ECO:0000256" key="1">
    <source>
        <dbReference type="SAM" id="Coils"/>
    </source>
</evidence>
<feature type="region of interest" description="Disordered" evidence="2">
    <location>
        <begin position="157"/>
        <end position="242"/>
    </location>
</feature>
<feature type="coiled-coil region" evidence="1">
    <location>
        <begin position="16"/>
        <end position="43"/>
    </location>
</feature>
<accession>A0AAV7D3A3</accession>